<evidence type="ECO:0000313" key="3">
    <source>
        <dbReference type="Proteomes" id="UP001218188"/>
    </source>
</evidence>
<organism evidence="2 3">
    <name type="scientific">Mycena alexandri</name>
    <dbReference type="NCBI Taxonomy" id="1745969"/>
    <lineage>
        <taxon>Eukaryota</taxon>
        <taxon>Fungi</taxon>
        <taxon>Dikarya</taxon>
        <taxon>Basidiomycota</taxon>
        <taxon>Agaricomycotina</taxon>
        <taxon>Agaricomycetes</taxon>
        <taxon>Agaricomycetidae</taxon>
        <taxon>Agaricales</taxon>
        <taxon>Marasmiineae</taxon>
        <taxon>Mycenaceae</taxon>
        <taxon>Mycena</taxon>
    </lineage>
</organism>
<dbReference type="Proteomes" id="UP001218188">
    <property type="component" value="Unassembled WGS sequence"/>
</dbReference>
<reference evidence="2" key="1">
    <citation type="submission" date="2023-03" db="EMBL/GenBank/DDBJ databases">
        <title>Massive genome expansion in bonnet fungi (Mycena s.s.) driven by repeated elements and novel gene families across ecological guilds.</title>
        <authorList>
            <consortium name="Lawrence Berkeley National Laboratory"/>
            <person name="Harder C.B."/>
            <person name="Miyauchi S."/>
            <person name="Viragh M."/>
            <person name="Kuo A."/>
            <person name="Thoen E."/>
            <person name="Andreopoulos B."/>
            <person name="Lu D."/>
            <person name="Skrede I."/>
            <person name="Drula E."/>
            <person name="Henrissat B."/>
            <person name="Morin E."/>
            <person name="Kohler A."/>
            <person name="Barry K."/>
            <person name="LaButti K."/>
            <person name="Morin E."/>
            <person name="Salamov A."/>
            <person name="Lipzen A."/>
            <person name="Mereny Z."/>
            <person name="Hegedus B."/>
            <person name="Baldrian P."/>
            <person name="Stursova M."/>
            <person name="Weitz H."/>
            <person name="Taylor A."/>
            <person name="Grigoriev I.V."/>
            <person name="Nagy L.G."/>
            <person name="Martin F."/>
            <person name="Kauserud H."/>
        </authorList>
    </citation>
    <scope>NUCLEOTIDE SEQUENCE</scope>
    <source>
        <strain evidence="2">CBHHK200</strain>
    </source>
</reference>
<dbReference type="EMBL" id="JARJCM010000461">
    <property type="protein sequence ID" value="KAJ7016815.1"/>
    <property type="molecule type" value="Genomic_DNA"/>
</dbReference>
<feature type="compositionally biased region" description="Low complexity" evidence="1">
    <location>
        <begin position="37"/>
        <end position="49"/>
    </location>
</feature>
<dbReference type="AlphaFoldDB" id="A0AAD6RWW0"/>
<feature type="compositionally biased region" description="Basic and acidic residues" evidence="1">
    <location>
        <begin position="170"/>
        <end position="182"/>
    </location>
</feature>
<feature type="compositionally biased region" description="Polar residues" evidence="1">
    <location>
        <begin position="79"/>
        <end position="93"/>
    </location>
</feature>
<feature type="region of interest" description="Disordered" evidence="1">
    <location>
        <begin position="297"/>
        <end position="316"/>
    </location>
</feature>
<evidence type="ECO:0000313" key="2">
    <source>
        <dbReference type="EMBL" id="KAJ7016815.1"/>
    </source>
</evidence>
<feature type="compositionally biased region" description="Basic and acidic residues" evidence="1">
    <location>
        <begin position="131"/>
        <end position="146"/>
    </location>
</feature>
<comment type="caution">
    <text evidence="2">The sequence shown here is derived from an EMBL/GenBank/DDBJ whole genome shotgun (WGS) entry which is preliminary data.</text>
</comment>
<protein>
    <recommendedName>
        <fullName evidence="4">Gag-like protein</fullName>
    </recommendedName>
</protein>
<feature type="compositionally biased region" description="Polar residues" evidence="1">
    <location>
        <begin position="19"/>
        <end position="29"/>
    </location>
</feature>
<gene>
    <name evidence="2" type="ORF">C8F04DRAFT_1201495</name>
</gene>
<accession>A0AAD6RWW0</accession>
<evidence type="ECO:0000256" key="1">
    <source>
        <dbReference type="SAM" id="MobiDB-lite"/>
    </source>
</evidence>
<feature type="region of interest" description="Disordered" evidence="1">
    <location>
        <begin position="69"/>
        <end position="182"/>
    </location>
</feature>
<keyword evidence="3" id="KW-1185">Reference proteome</keyword>
<feature type="compositionally biased region" description="Acidic residues" evidence="1">
    <location>
        <begin position="158"/>
        <end position="169"/>
    </location>
</feature>
<feature type="region of interest" description="Disordered" evidence="1">
    <location>
        <begin position="1"/>
        <end position="49"/>
    </location>
</feature>
<evidence type="ECO:0008006" key="4">
    <source>
        <dbReference type="Google" id="ProtNLM"/>
    </source>
</evidence>
<sequence length="619" mass="66526">MSDPPNLRNHTNPAKPDQPCTSTSNPTSNLEERDNLGVDGSAGEEASSSVAVGNVTLRRGSRRKIPALAPDVEILHGTNLKQSQQLTPRNTPSPHRPSPQLVIRDDNSVLAPTTLDLKLTPEATTDPGAAGDDRRKRGGVHSREPPPLRGRQVHNPSDDEADDYAESFPDEPKTKSGKDKAKQRAYAKLGKAAETATSLDELASVLDEQLKTMRAYPATPTKECLATLDTLLTRLKDHRTLPVVDEDRTTFSTVVAHSVLDPMKSLAAQIEAQHKAIQNLAKTVEMVKNAPLVSAVPPTPSDASYAKTESGSWGVSTDPPPPIFHLPYRELVEKLNERLVPMGLPEILFAQKQVKGVQGLYVAPATGKEGAEVLARRWGDWGPSILPGGRVVPVVVHSFLQVNGIPFAAVNSMEEAARELERRNGGLGAVRGTLRFVNPPPSEAKISAMREAGRKPPSAGSIVFQLESKERVDVAVAAGRVMFGGQAPQVQRAFPHLEVVQCWGCYRYNHIRSRCPEAEPKCVGCGGAAHGVVCSAMPTCVNCGGTHRADNPACPKRKEIAARMKLRANELCAALDASSTCRRSPCLPDSPLSPLTASLSLHALLQHTHYSALRLPGGV</sequence>
<proteinExistence type="predicted"/>
<name>A0AAD6RWW0_9AGAR</name>